<feature type="transmembrane region" description="Helical" evidence="2">
    <location>
        <begin position="377"/>
        <end position="397"/>
    </location>
</feature>
<dbReference type="EMBL" id="JAQQWE010000010">
    <property type="protein sequence ID" value="KAK7938071.1"/>
    <property type="molecule type" value="Genomic_DNA"/>
</dbReference>
<feature type="region of interest" description="Disordered" evidence="1">
    <location>
        <begin position="209"/>
        <end position="230"/>
    </location>
</feature>
<gene>
    <name evidence="3" type="ORF">PG986_014939</name>
</gene>
<evidence type="ECO:0000313" key="4">
    <source>
        <dbReference type="Proteomes" id="UP001391051"/>
    </source>
</evidence>
<organism evidence="3 4">
    <name type="scientific">Apiospora aurea</name>
    <dbReference type="NCBI Taxonomy" id="335848"/>
    <lineage>
        <taxon>Eukaryota</taxon>
        <taxon>Fungi</taxon>
        <taxon>Dikarya</taxon>
        <taxon>Ascomycota</taxon>
        <taxon>Pezizomycotina</taxon>
        <taxon>Sordariomycetes</taxon>
        <taxon>Xylariomycetidae</taxon>
        <taxon>Amphisphaeriales</taxon>
        <taxon>Apiosporaceae</taxon>
        <taxon>Apiospora</taxon>
    </lineage>
</organism>
<comment type="caution">
    <text evidence="3">The sequence shown here is derived from an EMBL/GenBank/DDBJ whole genome shotgun (WGS) entry which is preliminary data.</text>
</comment>
<keyword evidence="2" id="KW-1133">Transmembrane helix</keyword>
<keyword evidence="2" id="KW-0472">Membrane</keyword>
<feature type="compositionally biased region" description="Low complexity" evidence="1">
    <location>
        <begin position="317"/>
        <end position="328"/>
    </location>
</feature>
<sequence>MADIASTLAPAMSSMAATAAAPPAPTPSAVYTPDPACLDPSNSANYWAVTTSCDLSDIPLGNPYNSSPYPDWLHCTVPMFGAPGYGNPQAASCLAGGPGYPGAAAQGEEPKTYYEGCPVGYAPAAVSSRPGYDVYSYTEGSFDISYYQTTCCPTVYPFQARTLGQGQSTSTSHDGTWYSVYVYPMPDCYATSIKALSGGKELLMQMTSNTQPWDKKRRQEGTAAAPEPTTWNYENGTLYALPQIMGHTVFMGTHTCYEDCSTWMQHYYPDGTGAPGERHTETGERRMPRPSETEGGGENNSPAPTAAATNEGGGGSSEESNPAPSPTATATESGGSGSESSGDDGIEIIEPEDPSDKESPNSQSPDVSLASRIRGGISVGSCSIVALMIPLLVATLVL</sequence>
<accession>A0ABR1PUE7</accession>
<protein>
    <submittedName>
        <fullName evidence="3">Uncharacterized protein</fullName>
    </submittedName>
</protein>
<dbReference type="Proteomes" id="UP001391051">
    <property type="component" value="Unassembled WGS sequence"/>
</dbReference>
<name>A0ABR1PUE7_9PEZI</name>
<evidence type="ECO:0000256" key="2">
    <source>
        <dbReference type="SAM" id="Phobius"/>
    </source>
</evidence>
<evidence type="ECO:0000256" key="1">
    <source>
        <dbReference type="SAM" id="MobiDB-lite"/>
    </source>
</evidence>
<keyword evidence="4" id="KW-1185">Reference proteome</keyword>
<feature type="compositionally biased region" description="Acidic residues" evidence="1">
    <location>
        <begin position="341"/>
        <end position="353"/>
    </location>
</feature>
<feature type="region of interest" description="Disordered" evidence="1">
    <location>
        <begin position="272"/>
        <end position="368"/>
    </location>
</feature>
<feature type="compositionally biased region" description="Basic and acidic residues" evidence="1">
    <location>
        <begin position="276"/>
        <end position="292"/>
    </location>
</feature>
<reference evidence="3 4" key="1">
    <citation type="submission" date="2023-01" db="EMBL/GenBank/DDBJ databases">
        <title>Analysis of 21 Apiospora genomes using comparative genomics revels a genus with tremendous synthesis potential of carbohydrate active enzymes and secondary metabolites.</title>
        <authorList>
            <person name="Sorensen T."/>
        </authorList>
    </citation>
    <scope>NUCLEOTIDE SEQUENCE [LARGE SCALE GENOMIC DNA]</scope>
    <source>
        <strain evidence="3 4">CBS 24483</strain>
    </source>
</reference>
<proteinExistence type="predicted"/>
<dbReference type="GeneID" id="92084223"/>
<dbReference type="RefSeq" id="XP_066693399.1">
    <property type="nucleotide sequence ID" value="XM_066851161.1"/>
</dbReference>
<keyword evidence="2" id="KW-0812">Transmembrane</keyword>
<evidence type="ECO:0000313" key="3">
    <source>
        <dbReference type="EMBL" id="KAK7938071.1"/>
    </source>
</evidence>